<dbReference type="Proteomes" id="UP000005234">
    <property type="component" value="Chromosome"/>
</dbReference>
<organism evidence="1 2">
    <name type="scientific">Frateuria aurantia (strain ATCC 33424 / DSM 6220 / KCTC 2777 / LMG 1558 / NBRC 3245 / NCIMB 13370)</name>
    <name type="common">Acetobacter aurantius</name>
    <dbReference type="NCBI Taxonomy" id="767434"/>
    <lineage>
        <taxon>Bacteria</taxon>
        <taxon>Pseudomonadati</taxon>
        <taxon>Pseudomonadota</taxon>
        <taxon>Gammaproteobacteria</taxon>
        <taxon>Lysobacterales</taxon>
        <taxon>Rhodanobacteraceae</taxon>
        <taxon>Frateuria</taxon>
    </lineage>
</organism>
<evidence type="ECO:0000313" key="1">
    <source>
        <dbReference type="EMBL" id="AFC84774.1"/>
    </source>
</evidence>
<dbReference type="EMBL" id="CP003350">
    <property type="protein sequence ID" value="AFC84774.1"/>
    <property type="molecule type" value="Genomic_DNA"/>
</dbReference>
<evidence type="ECO:0000313" key="2">
    <source>
        <dbReference type="Proteomes" id="UP000005234"/>
    </source>
</evidence>
<dbReference type="PROSITE" id="PS51257">
    <property type="entry name" value="PROKAR_LIPOPROTEIN"/>
    <property type="match status" value="1"/>
</dbReference>
<keyword evidence="2" id="KW-1185">Reference proteome</keyword>
<dbReference type="KEGG" id="fau:Fraau_0281"/>
<dbReference type="HOGENOM" id="CLU_2081352_0_0_6"/>
<gene>
    <name evidence="1" type="ordered locus">Fraau_0281</name>
</gene>
<dbReference type="OrthoDB" id="6595001at2"/>
<dbReference type="RefSeq" id="WP_014401780.1">
    <property type="nucleotide sequence ID" value="NC_017033.1"/>
</dbReference>
<dbReference type="STRING" id="767434.Fraau_0281"/>
<proteinExistence type="predicted"/>
<protein>
    <recommendedName>
        <fullName evidence="3">Lipoprotein</fullName>
    </recommendedName>
</protein>
<dbReference type="eggNOG" id="ENOG5031JI5">
    <property type="taxonomic scope" value="Bacteria"/>
</dbReference>
<reference evidence="1" key="1">
    <citation type="submission" date="2012-02" db="EMBL/GenBank/DDBJ databases">
        <title>The complete genome of Frateuria aurantia DSM 6220.</title>
        <authorList>
            <consortium name="US DOE Joint Genome Institute (JGI-PGF)"/>
            <person name="Lucas S."/>
            <person name="Copeland A."/>
            <person name="Lapidus A."/>
            <person name="Glavina del Rio T."/>
            <person name="Dalin E."/>
            <person name="Tice H."/>
            <person name="Bruce D."/>
            <person name="Goodwin L."/>
            <person name="Pitluck S."/>
            <person name="Peters L."/>
            <person name="Ovchinnikova G."/>
            <person name="Teshima H."/>
            <person name="Kyrpides N."/>
            <person name="Mavromatis K."/>
            <person name="Ivanova N."/>
            <person name="Brettin T."/>
            <person name="Detter J.C."/>
            <person name="Han C."/>
            <person name="Larimer F."/>
            <person name="Land M."/>
            <person name="Hauser L."/>
            <person name="Markowitz V."/>
            <person name="Cheng J.-F."/>
            <person name="Hugenholtz P."/>
            <person name="Woyke T."/>
            <person name="Wu D."/>
            <person name="Brambilla E."/>
            <person name="Klenk H.-P."/>
            <person name="Eisen J.A."/>
        </authorList>
    </citation>
    <scope>NUCLEOTIDE SEQUENCE</scope>
    <source>
        <strain evidence="1">DSM 6220</strain>
    </source>
</reference>
<name>H8L2E0_FRAAD</name>
<evidence type="ECO:0008006" key="3">
    <source>
        <dbReference type="Google" id="ProtNLM"/>
    </source>
</evidence>
<dbReference type="AlphaFoldDB" id="H8L2E0"/>
<accession>H8L2E0</accession>
<sequence length="117" mass="12699">MKSLLYVAVAIALAGCSINRGFSDQLPRLNSPSAKTVAEYGRCLTDKWGALGGHVQTKTEKKSDVLYVYADDGKAGLRDRANITVGFTGTGSQVLLYEIQSHRPLEMKYRTAAISCL</sequence>